<evidence type="ECO:0000256" key="5">
    <source>
        <dbReference type="ARBA" id="ARBA00022840"/>
    </source>
</evidence>
<dbReference type="InterPro" id="IPR003439">
    <property type="entry name" value="ABC_transporter-like_ATP-bd"/>
</dbReference>
<dbReference type="GO" id="GO:0016887">
    <property type="term" value="F:ATP hydrolysis activity"/>
    <property type="evidence" value="ECO:0007669"/>
    <property type="project" value="InterPro"/>
</dbReference>
<dbReference type="PATRIC" id="fig|1234595.3.peg.2751"/>
<comment type="caution">
    <text evidence="7">The sequence shown here is derived from an EMBL/GenBank/DDBJ whole genome shotgun (WGS) entry which is preliminary data.</text>
</comment>
<dbReference type="InterPro" id="IPR017871">
    <property type="entry name" value="ABC_transporter-like_CS"/>
</dbReference>
<keyword evidence="5 7" id="KW-0067">ATP-binding</keyword>
<dbReference type="EMBL" id="AMRV01000013">
    <property type="protein sequence ID" value="EMD81852.1"/>
    <property type="molecule type" value="Genomic_DNA"/>
</dbReference>
<organism evidence="7 8">
    <name type="scientific">Pacificimonas flava</name>
    <dbReference type="NCBI Taxonomy" id="1234595"/>
    <lineage>
        <taxon>Bacteria</taxon>
        <taxon>Pseudomonadati</taxon>
        <taxon>Pseudomonadota</taxon>
        <taxon>Alphaproteobacteria</taxon>
        <taxon>Sphingomonadales</taxon>
        <taxon>Sphingosinicellaceae</taxon>
        <taxon>Pacificimonas</taxon>
    </lineage>
</organism>
<name>M2U1K7_9SPHN</name>
<dbReference type="InterPro" id="IPR003593">
    <property type="entry name" value="AAA+_ATPase"/>
</dbReference>
<evidence type="ECO:0000259" key="6">
    <source>
        <dbReference type="PROSITE" id="PS50893"/>
    </source>
</evidence>
<dbReference type="InterPro" id="IPR027417">
    <property type="entry name" value="P-loop_NTPase"/>
</dbReference>
<dbReference type="GO" id="GO:0005524">
    <property type="term" value="F:ATP binding"/>
    <property type="evidence" value="ECO:0007669"/>
    <property type="project" value="UniProtKB-KW"/>
</dbReference>
<dbReference type="PANTHER" id="PTHR42711">
    <property type="entry name" value="ABC TRANSPORTER ATP-BINDING PROTEIN"/>
    <property type="match status" value="1"/>
</dbReference>
<dbReference type="Pfam" id="PF00005">
    <property type="entry name" value="ABC_tran"/>
    <property type="match status" value="1"/>
</dbReference>
<dbReference type="SMART" id="SM00382">
    <property type="entry name" value="AAA"/>
    <property type="match status" value="1"/>
</dbReference>
<comment type="similarity">
    <text evidence="1">Belongs to the ABC transporter superfamily.</text>
</comment>
<evidence type="ECO:0000256" key="1">
    <source>
        <dbReference type="ARBA" id="ARBA00005417"/>
    </source>
</evidence>
<gene>
    <name evidence="7" type="ORF">C725_2748</name>
</gene>
<dbReference type="InterPro" id="IPR050763">
    <property type="entry name" value="ABC_transporter_ATP-binding"/>
</dbReference>
<proteinExistence type="inferred from homology"/>
<dbReference type="Proteomes" id="UP000011717">
    <property type="component" value="Unassembled WGS sequence"/>
</dbReference>
<sequence length="315" mass="33282">MEFAIAAHGLQKRFGDKLAVAGVDLIARPGEILGFLGQNGAGKTTTIRMLLGILTPDGGTVEVLGSRQPLTVAGRIGYLPEERGLYPAMTTRETIAFMGALRGLPLAEGRRRAEALLARHGLKAEIGAKIRTLSKGMAQKVQLLGSFVHGPDLIILDEPFSGLDPVNQQALERIIAGERARGATILFSTHIMSHAERLCDNLVIVGAGRTRFTGTVAEARAVLPAQVVLKTGHPLNGPLAGMPAASAQAADGTYRFALPEEGLEPILRHLLDSGASIREISVERPDLHDVFVAMVGDPDEEDGAHVGAPMAEVAP</sequence>
<feature type="domain" description="ABC transporter" evidence="6">
    <location>
        <begin position="5"/>
        <end position="232"/>
    </location>
</feature>
<evidence type="ECO:0000313" key="8">
    <source>
        <dbReference type="Proteomes" id="UP000011717"/>
    </source>
</evidence>
<evidence type="ECO:0000256" key="3">
    <source>
        <dbReference type="ARBA" id="ARBA00022458"/>
    </source>
</evidence>
<reference evidence="7 8" key="1">
    <citation type="journal article" date="2013" name="Genome Announc.">
        <title>Draft Genome Sequence of Strain JLT2015T, Belonging to the Family Sphingomonadaceae of the Alphaproteobacteria.</title>
        <authorList>
            <person name="Tang K."/>
            <person name="Liu K."/>
            <person name="Li S."/>
            <person name="Jiao N."/>
        </authorList>
    </citation>
    <scope>NUCLEOTIDE SEQUENCE [LARGE SCALE GENOMIC DNA]</scope>
    <source>
        <strain evidence="7 8">JLT2015</strain>
    </source>
</reference>
<dbReference type="AlphaFoldDB" id="M2U1K7"/>
<protein>
    <submittedName>
        <fullName evidence="7">ABC transporter, ATP-binding protein</fullName>
    </submittedName>
</protein>
<dbReference type="PROSITE" id="PS00211">
    <property type="entry name" value="ABC_TRANSPORTER_1"/>
    <property type="match status" value="1"/>
</dbReference>
<dbReference type="SUPFAM" id="SSF52540">
    <property type="entry name" value="P-loop containing nucleoside triphosphate hydrolases"/>
    <property type="match status" value="1"/>
</dbReference>
<dbReference type="PANTHER" id="PTHR42711:SF5">
    <property type="entry name" value="ABC TRANSPORTER ATP-BINDING PROTEIN NATA"/>
    <property type="match status" value="1"/>
</dbReference>
<accession>M2U1K7</accession>
<dbReference type="PROSITE" id="PS50893">
    <property type="entry name" value="ABC_TRANSPORTER_2"/>
    <property type="match status" value="1"/>
</dbReference>
<evidence type="ECO:0000313" key="7">
    <source>
        <dbReference type="EMBL" id="EMD81852.1"/>
    </source>
</evidence>
<keyword evidence="4" id="KW-0547">Nucleotide-binding</keyword>
<keyword evidence="8" id="KW-1185">Reference proteome</keyword>
<keyword evidence="3" id="KW-0536">Nodulation</keyword>
<evidence type="ECO:0000256" key="2">
    <source>
        <dbReference type="ARBA" id="ARBA00022448"/>
    </source>
</evidence>
<dbReference type="Gene3D" id="3.40.50.300">
    <property type="entry name" value="P-loop containing nucleotide triphosphate hydrolases"/>
    <property type="match status" value="1"/>
</dbReference>
<dbReference type="RefSeq" id="WP_008603712.1">
    <property type="nucleotide sequence ID" value="NZ_AMRV01000013.1"/>
</dbReference>
<evidence type="ECO:0000256" key="4">
    <source>
        <dbReference type="ARBA" id="ARBA00022741"/>
    </source>
</evidence>
<keyword evidence="2" id="KW-0813">Transport</keyword>